<accession>A0A6J5ZN90</accession>
<evidence type="ECO:0000313" key="10">
    <source>
        <dbReference type="EMBL" id="CAB5074392.1"/>
    </source>
</evidence>
<evidence type="ECO:0000313" key="9">
    <source>
        <dbReference type="EMBL" id="CAB4971739.1"/>
    </source>
</evidence>
<dbReference type="EMBL" id="CAFBRD010000009">
    <property type="protein sequence ID" value="CAB5074392.1"/>
    <property type="molecule type" value="Genomic_DNA"/>
</dbReference>
<dbReference type="EMBL" id="CAESAL010000040">
    <property type="protein sequence ID" value="CAB4343008.1"/>
    <property type="molecule type" value="Genomic_DNA"/>
</dbReference>
<evidence type="ECO:0000313" key="8">
    <source>
        <dbReference type="EMBL" id="CAB4941757.1"/>
    </source>
</evidence>
<dbReference type="InterPro" id="IPR006442">
    <property type="entry name" value="Antitoxin_Phd/YefM"/>
</dbReference>
<evidence type="ECO:0000256" key="1">
    <source>
        <dbReference type="ARBA" id="ARBA00009981"/>
    </source>
</evidence>
<dbReference type="Pfam" id="PF02604">
    <property type="entry name" value="PhdYeFM_antitox"/>
    <property type="match status" value="1"/>
</dbReference>
<dbReference type="EMBL" id="CAFBOK010000009">
    <property type="protein sequence ID" value="CAB4971739.1"/>
    <property type="molecule type" value="Genomic_DNA"/>
</dbReference>
<reference evidence="2" key="1">
    <citation type="submission" date="2020-05" db="EMBL/GenBank/DDBJ databases">
        <authorList>
            <person name="Chiriac C."/>
            <person name="Salcher M."/>
            <person name="Ghai R."/>
            <person name="Kavagutti S V."/>
        </authorList>
    </citation>
    <scope>NUCLEOTIDE SEQUENCE</scope>
</reference>
<dbReference type="EMBL" id="CAEZXY010000024">
    <property type="protein sequence ID" value="CAB4705070.1"/>
    <property type="molecule type" value="Genomic_DNA"/>
</dbReference>
<evidence type="ECO:0000313" key="5">
    <source>
        <dbReference type="EMBL" id="CAB4614010.1"/>
    </source>
</evidence>
<dbReference type="NCBIfam" id="TIGR01552">
    <property type="entry name" value="phd_fam"/>
    <property type="match status" value="1"/>
</dbReference>
<evidence type="ECO:0000313" key="6">
    <source>
        <dbReference type="EMBL" id="CAB4705070.1"/>
    </source>
</evidence>
<proteinExistence type="inferred from homology"/>
<dbReference type="InterPro" id="IPR036165">
    <property type="entry name" value="YefM-like_sf"/>
</dbReference>
<sequence>MTGRPLSPMSHMCYNIAMALTSDPPTVGARELRNETRSVLDRVLEGDTVIVTLDGRPVARIEPISTKPRWVNTEKFLKNLRQADPGLLDELREFDELIDNDEFD</sequence>
<evidence type="ECO:0000313" key="4">
    <source>
        <dbReference type="EMBL" id="CAB4579926.1"/>
    </source>
</evidence>
<gene>
    <name evidence="4" type="ORF">UFOPK1762_00522</name>
    <name evidence="5" type="ORF">UFOPK1906_00233</name>
    <name evidence="6" type="ORF">UFOPK2624_00768</name>
    <name evidence="7" type="ORF">UFOPK2969_00448</name>
    <name evidence="2" type="ORF">UFOPK3331_01177</name>
    <name evidence="8" type="ORF">UFOPK3785_00237</name>
    <name evidence="9" type="ORF">UFOPK3927_00152</name>
    <name evidence="3" type="ORF">UFOPK4201_00190</name>
    <name evidence="10" type="ORF">UFOPK4371_00308</name>
</gene>
<dbReference type="AlphaFoldDB" id="A0A6J5ZN90"/>
<protein>
    <submittedName>
        <fullName evidence="2">Unannotated protein</fullName>
    </submittedName>
</protein>
<comment type="similarity">
    <text evidence="1">Belongs to the phD/YefM antitoxin family.</text>
</comment>
<dbReference type="SUPFAM" id="SSF143120">
    <property type="entry name" value="YefM-like"/>
    <property type="match status" value="1"/>
</dbReference>
<dbReference type="EMBL" id="CAEZVC010000006">
    <property type="protein sequence ID" value="CAB4614010.1"/>
    <property type="molecule type" value="Genomic_DNA"/>
</dbReference>
<evidence type="ECO:0000313" key="7">
    <source>
        <dbReference type="EMBL" id="CAB4786580.1"/>
    </source>
</evidence>
<organism evidence="2">
    <name type="scientific">freshwater metagenome</name>
    <dbReference type="NCBI Taxonomy" id="449393"/>
    <lineage>
        <taxon>unclassified sequences</taxon>
        <taxon>metagenomes</taxon>
        <taxon>ecological metagenomes</taxon>
    </lineage>
</organism>
<dbReference type="EMBL" id="CAEUNJ010000005">
    <property type="protein sequence ID" value="CAB4370407.1"/>
    <property type="molecule type" value="Genomic_DNA"/>
</dbReference>
<evidence type="ECO:0000313" key="2">
    <source>
        <dbReference type="EMBL" id="CAB4343008.1"/>
    </source>
</evidence>
<dbReference type="Gene3D" id="3.40.1620.10">
    <property type="entry name" value="YefM-like domain"/>
    <property type="match status" value="1"/>
</dbReference>
<dbReference type="EMBL" id="CAFAAD010000022">
    <property type="protein sequence ID" value="CAB4786580.1"/>
    <property type="molecule type" value="Genomic_DNA"/>
</dbReference>
<evidence type="ECO:0000313" key="3">
    <source>
        <dbReference type="EMBL" id="CAB4370407.1"/>
    </source>
</evidence>
<dbReference type="EMBL" id="CAFBNJ010000007">
    <property type="protein sequence ID" value="CAB4941757.1"/>
    <property type="molecule type" value="Genomic_DNA"/>
</dbReference>
<dbReference type="EMBL" id="CAEZTY010000012">
    <property type="protein sequence ID" value="CAB4579926.1"/>
    <property type="molecule type" value="Genomic_DNA"/>
</dbReference>
<name>A0A6J5ZN90_9ZZZZ</name>